<evidence type="ECO:0000256" key="1">
    <source>
        <dbReference type="SAM" id="SignalP"/>
    </source>
</evidence>
<sequence>MKLHRSAAVVVTSLFAAWLLSNCQEAPAAAVTRDATCANSRTNEVSCPLMIGEQNYRLDSGLTQYLKLTNTSDQSLQIDAVQGAAAGRGREFLEYCIGRNRFETGQSAAGEGEVACTSRNSGVAISSIKLRSSPAGPGLTVQPGDTLYVSFSPMHTEPWFTVSVTASAASRRLETWRQPRVDQVIRCNGQVQQTRWSPWVNQTGRPLSLTGATIYAQGGEPVLDQVDAACLYILNTAGEVRYRMCDSVNVRNPSGLRIAPQTLAQGEAVAGQAANTCRAPAVWGWTAYMFIEN</sequence>
<protein>
    <submittedName>
        <fullName evidence="2">Uncharacterized protein</fullName>
    </submittedName>
</protein>
<evidence type="ECO:0000313" key="3">
    <source>
        <dbReference type="Proteomes" id="UP000663918"/>
    </source>
</evidence>
<dbReference type="EMBL" id="CP062222">
    <property type="protein sequence ID" value="QTC92847.1"/>
    <property type="molecule type" value="Genomic_DNA"/>
</dbReference>
<organism evidence="2 3">
    <name type="scientific">Brevundimonas goettingensis</name>
    <dbReference type="NCBI Taxonomy" id="2774190"/>
    <lineage>
        <taxon>Bacteria</taxon>
        <taxon>Pseudomonadati</taxon>
        <taxon>Pseudomonadota</taxon>
        <taxon>Alphaproteobacteria</taxon>
        <taxon>Caulobacterales</taxon>
        <taxon>Caulobacteraceae</taxon>
        <taxon>Brevundimonas</taxon>
    </lineage>
</organism>
<evidence type="ECO:0000313" key="2">
    <source>
        <dbReference type="EMBL" id="QTC92847.1"/>
    </source>
</evidence>
<dbReference type="KEGG" id="bgoe:IFJ75_08395"/>
<gene>
    <name evidence="2" type="ORF">IFJ75_08395</name>
</gene>
<dbReference type="AlphaFoldDB" id="A0A975GWP8"/>
<reference evidence="2" key="1">
    <citation type="submission" date="2020-09" db="EMBL/GenBank/DDBJ databases">
        <title>Brevundimonas sp. LVF2 isolated from a puddle in Goettingen, Germany.</title>
        <authorList>
            <person name="Friedrich I."/>
            <person name="Klassen A."/>
            <person name="Hannes N."/>
            <person name="Schneider D."/>
            <person name="Hertel R."/>
            <person name="Daniel R."/>
        </authorList>
    </citation>
    <scope>NUCLEOTIDE SEQUENCE</scope>
    <source>
        <strain evidence="2">LVF2</strain>
    </source>
</reference>
<keyword evidence="3" id="KW-1185">Reference proteome</keyword>
<feature type="signal peptide" evidence="1">
    <location>
        <begin position="1"/>
        <end position="28"/>
    </location>
</feature>
<feature type="chain" id="PRO_5037124235" evidence="1">
    <location>
        <begin position="29"/>
        <end position="293"/>
    </location>
</feature>
<accession>A0A975GWP8</accession>
<name>A0A975GWP8_9CAUL</name>
<dbReference type="RefSeq" id="WP_207932127.1">
    <property type="nucleotide sequence ID" value="NZ_CP062222.1"/>
</dbReference>
<proteinExistence type="predicted"/>
<keyword evidence="1" id="KW-0732">Signal</keyword>
<dbReference type="Proteomes" id="UP000663918">
    <property type="component" value="Chromosome"/>
</dbReference>